<keyword evidence="2" id="KW-0539">Nucleus</keyword>
<feature type="compositionally biased region" description="Low complexity" evidence="3">
    <location>
        <begin position="97"/>
        <end position="111"/>
    </location>
</feature>
<dbReference type="Pfam" id="PF11951">
    <property type="entry name" value="Fungal_trans_2"/>
    <property type="match status" value="1"/>
</dbReference>
<evidence type="ECO:0000256" key="1">
    <source>
        <dbReference type="ARBA" id="ARBA00004123"/>
    </source>
</evidence>
<dbReference type="PROSITE" id="PS50048">
    <property type="entry name" value="ZN2_CY6_FUNGAL_2"/>
    <property type="match status" value="1"/>
</dbReference>
<dbReference type="InterPro" id="IPR021858">
    <property type="entry name" value="Fun_TF"/>
</dbReference>
<feature type="domain" description="Zn(2)-C6 fungal-type" evidence="4">
    <location>
        <begin position="32"/>
        <end position="60"/>
    </location>
</feature>
<comment type="caution">
    <text evidence="5">The sequence shown here is derived from an EMBL/GenBank/DDBJ whole genome shotgun (WGS) entry which is preliminary data.</text>
</comment>
<dbReference type="SMART" id="SM00066">
    <property type="entry name" value="GAL4"/>
    <property type="match status" value="1"/>
</dbReference>
<dbReference type="Pfam" id="PF00172">
    <property type="entry name" value="Zn_clus"/>
    <property type="match status" value="1"/>
</dbReference>
<dbReference type="GO" id="GO:0008270">
    <property type="term" value="F:zinc ion binding"/>
    <property type="evidence" value="ECO:0007669"/>
    <property type="project" value="InterPro"/>
</dbReference>
<dbReference type="GO" id="GO:0000981">
    <property type="term" value="F:DNA-binding transcription factor activity, RNA polymerase II-specific"/>
    <property type="evidence" value="ECO:0007669"/>
    <property type="project" value="InterPro"/>
</dbReference>
<proteinExistence type="predicted"/>
<dbReference type="Proteomes" id="UP000756921">
    <property type="component" value="Unassembled WGS sequence"/>
</dbReference>
<dbReference type="Gene3D" id="4.10.240.10">
    <property type="entry name" value="Zn(2)-C6 fungal-type DNA-binding domain"/>
    <property type="match status" value="1"/>
</dbReference>
<dbReference type="PANTHER" id="PTHR37534">
    <property type="entry name" value="TRANSCRIPTIONAL ACTIVATOR PROTEIN UGA3"/>
    <property type="match status" value="1"/>
</dbReference>
<evidence type="ECO:0000313" key="5">
    <source>
        <dbReference type="EMBL" id="KAF9735780.1"/>
    </source>
</evidence>
<dbReference type="OrthoDB" id="25818at2759"/>
<dbReference type="GO" id="GO:0000976">
    <property type="term" value="F:transcription cis-regulatory region binding"/>
    <property type="evidence" value="ECO:0007669"/>
    <property type="project" value="TreeGrafter"/>
</dbReference>
<sequence length="553" mass="61122">MPPQKTPRRVGKLSSQCSEPLVIHAHPRPDPVCGTCRKKCRKCDRTKPECKRCISQGLVCEGYPLNIKMYGMEGGSLRKSRPRARRENAPTTVTTLQASKAAPQSGPAPAPAKVTEIVTTASPDEVAPTSESSWGTELPVPAEYGAGLPLSTSNLKLRNDDDIQELWLYCKCSKNISTHLLTLKTDENVVCPKLSVTSESTPDPFKTYILPLALQDVGLLKAVLGLTACHLATQQPTPNRRLNTAALEYRVAALQSLSALLLKEECLGLSEAEEEIALAIVLMLVLHDTFECGRSNHGAHLNGVAFLCSRFAERSSTPSPSQMFLVTSLTWFDLLRGFSGAEKLAFPQGVRRFVADSAESTINSLVGCPAEVFLAVGDTLALGKNYLAQELEERDFQTSLDSILLQLQNWDPLAGHYSNTDPEWTHLAEAYRHMAILRVLRFPDPFATPCSDSRIRASVDAILDATTLISRRSPYFKRLLFPLFVAGAETASPHQQQYVVMCVENIKNMTGVTYHSVTELLEKTWKDRRASDGSRNVPWHEYVCFLRIIIHEC</sequence>
<evidence type="ECO:0000313" key="6">
    <source>
        <dbReference type="Proteomes" id="UP000756921"/>
    </source>
</evidence>
<dbReference type="AlphaFoldDB" id="A0A9P6GIV2"/>
<reference evidence="5" key="1">
    <citation type="journal article" date="2020" name="Mol. Plant Microbe Interact.">
        <title>Genome Sequence of the Biocontrol Agent Coniothyrium minitans strain Conio (IMI 134523).</title>
        <authorList>
            <person name="Patel D."/>
            <person name="Shittu T.A."/>
            <person name="Baroncelli R."/>
            <person name="Muthumeenakshi S."/>
            <person name="Osborne T.H."/>
            <person name="Janganan T.K."/>
            <person name="Sreenivasaprasad S."/>
        </authorList>
    </citation>
    <scope>NUCLEOTIDE SEQUENCE</scope>
    <source>
        <strain evidence="5">Conio</strain>
    </source>
</reference>
<dbReference type="GO" id="GO:0005634">
    <property type="term" value="C:nucleus"/>
    <property type="evidence" value="ECO:0007669"/>
    <property type="project" value="UniProtKB-SubCell"/>
</dbReference>
<feature type="region of interest" description="Disordered" evidence="3">
    <location>
        <begin position="76"/>
        <end position="111"/>
    </location>
</feature>
<dbReference type="InterPro" id="IPR036864">
    <property type="entry name" value="Zn2-C6_fun-type_DNA-bd_sf"/>
</dbReference>
<name>A0A9P6GIV2_9PLEO</name>
<dbReference type="CDD" id="cd00067">
    <property type="entry name" value="GAL4"/>
    <property type="match status" value="1"/>
</dbReference>
<dbReference type="PANTHER" id="PTHR37534:SF49">
    <property type="entry name" value="LYSINE BIOSYNTHESIS REGULATORY PROTEIN LYS14"/>
    <property type="match status" value="1"/>
</dbReference>
<evidence type="ECO:0000256" key="3">
    <source>
        <dbReference type="SAM" id="MobiDB-lite"/>
    </source>
</evidence>
<evidence type="ECO:0000259" key="4">
    <source>
        <dbReference type="PROSITE" id="PS50048"/>
    </source>
</evidence>
<accession>A0A9P6GIV2</accession>
<keyword evidence="6" id="KW-1185">Reference proteome</keyword>
<dbReference type="EMBL" id="WJXW01000005">
    <property type="protein sequence ID" value="KAF9735780.1"/>
    <property type="molecule type" value="Genomic_DNA"/>
</dbReference>
<protein>
    <recommendedName>
        <fullName evidence="4">Zn(2)-C6 fungal-type domain-containing protein</fullName>
    </recommendedName>
</protein>
<comment type="subcellular location">
    <subcellularLocation>
        <location evidence="1">Nucleus</location>
    </subcellularLocation>
</comment>
<evidence type="ECO:0000256" key="2">
    <source>
        <dbReference type="ARBA" id="ARBA00023242"/>
    </source>
</evidence>
<dbReference type="SUPFAM" id="SSF57701">
    <property type="entry name" value="Zn2/Cys6 DNA-binding domain"/>
    <property type="match status" value="1"/>
</dbReference>
<dbReference type="GO" id="GO:0045944">
    <property type="term" value="P:positive regulation of transcription by RNA polymerase II"/>
    <property type="evidence" value="ECO:0007669"/>
    <property type="project" value="TreeGrafter"/>
</dbReference>
<gene>
    <name evidence="5" type="ORF">PMIN01_05695</name>
</gene>
<dbReference type="InterPro" id="IPR001138">
    <property type="entry name" value="Zn2Cys6_DnaBD"/>
</dbReference>
<organism evidence="5 6">
    <name type="scientific">Paraphaeosphaeria minitans</name>
    <dbReference type="NCBI Taxonomy" id="565426"/>
    <lineage>
        <taxon>Eukaryota</taxon>
        <taxon>Fungi</taxon>
        <taxon>Dikarya</taxon>
        <taxon>Ascomycota</taxon>
        <taxon>Pezizomycotina</taxon>
        <taxon>Dothideomycetes</taxon>
        <taxon>Pleosporomycetidae</taxon>
        <taxon>Pleosporales</taxon>
        <taxon>Massarineae</taxon>
        <taxon>Didymosphaeriaceae</taxon>
        <taxon>Paraphaeosphaeria</taxon>
    </lineage>
</organism>